<proteinExistence type="predicted"/>
<name>A0A5S4EZW8_9ACTN</name>
<dbReference type="EMBL" id="VCKY01000242">
    <property type="protein sequence ID" value="TMR09277.1"/>
    <property type="molecule type" value="Genomic_DNA"/>
</dbReference>
<evidence type="ECO:0000313" key="2">
    <source>
        <dbReference type="Proteomes" id="UP000309128"/>
    </source>
</evidence>
<gene>
    <name evidence="1" type="ORF">ETD86_44255</name>
</gene>
<evidence type="ECO:0000313" key="1">
    <source>
        <dbReference type="EMBL" id="TMR09277.1"/>
    </source>
</evidence>
<comment type="caution">
    <text evidence="1">The sequence shown here is derived from an EMBL/GenBank/DDBJ whole genome shotgun (WGS) entry which is preliminary data.</text>
</comment>
<organism evidence="1 2">
    <name type="scientific">Nonomuraea turkmeniaca</name>
    <dbReference type="NCBI Taxonomy" id="103838"/>
    <lineage>
        <taxon>Bacteria</taxon>
        <taxon>Bacillati</taxon>
        <taxon>Actinomycetota</taxon>
        <taxon>Actinomycetes</taxon>
        <taxon>Streptosporangiales</taxon>
        <taxon>Streptosporangiaceae</taxon>
        <taxon>Nonomuraea</taxon>
    </lineage>
</organism>
<evidence type="ECO:0008006" key="3">
    <source>
        <dbReference type="Google" id="ProtNLM"/>
    </source>
</evidence>
<keyword evidence="2" id="KW-1185">Reference proteome</keyword>
<sequence>MSPLLVHAMLTPLGISPTRLRQDRILDEAKHTEDPIHLMKVFGISDSTAMKYIYAAHPDRQSVIPR</sequence>
<protein>
    <recommendedName>
        <fullName evidence="3">Integrase</fullName>
    </recommendedName>
</protein>
<dbReference type="Proteomes" id="UP000309128">
    <property type="component" value="Unassembled WGS sequence"/>
</dbReference>
<reference evidence="1 2" key="1">
    <citation type="submission" date="2019-05" db="EMBL/GenBank/DDBJ databases">
        <title>Draft genome sequence of Nonomuraea turkmeniaca DSM 43926.</title>
        <authorList>
            <person name="Saricaoglu S."/>
            <person name="Isik K."/>
        </authorList>
    </citation>
    <scope>NUCLEOTIDE SEQUENCE [LARGE SCALE GENOMIC DNA]</scope>
    <source>
        <strain evidence="1 2">DSM 43926</strain>
    </source>
</reference>
<dbReference type="AlphaFoldDB" id="A0A5S4EZW8"/>
<accession>A0A5S4EZW8</accession>
<dbReference type="OrthoDB" id="3216692at2"/>